<keyword evidence="2" id="KW-1133">Transmembrane helix</keyword>
<evidence type="ECO:0000313" key="5">
    <source>
        <dbReference type="Proteomes" id="UP000433652"/>
    </source>
</evidence>
<accession>A0A6I4STE4</accession>
<keyword evidence="2" id="KW-0812">Transmembrane</keyword>
<dbReference type="EMBL" id="WTYM01000033">
    <property type="protein sequence ID" value="MXO59264.1"/>
    <property type="molecule type" value="Genomic_DNA"/>
</dbReference>
<reference evidence="4 5" key="1">
    <citation type="submission" date="2019-12" db="EMBL/GenBank/DDBJ databases">
        <title>Genomic-based taxomic classification of the family Erythrobacteraceae.</title>
        <authorList>
            <person name="Xu L."/>
        </authorList>
    </citation>
    <scope>NUCLEOTIDE SEQUENCE [LARGE SCALE GENOMIC DNA]</scope>
    <source>
        <strain evidence="4 5">MCCC 1K01500</strain>
    </source>
</reference>
<evidence type="ECO:0000313" key="4">
    <source>
        <dbReference type="EMBL" id="MXO59264.1"/>
    </source>
</evidence>
<dbReference type="AlphaFoldDB" id="A0A6I4STE4"/>
<dbReference type="Proteomes" id="UP000433652">
    <property type="component" value="Unassembled WGS sequence"/>
</dbReference>
<evidence type="ECO:0000256" key="3">
    <source>
        <dbReference type="SAM" id="SignalP"/>
    </source>
</evidence>
<keyword evidence="2" id="KW-0472">Membrane</keyword>
<dbReference type="OrthoDB" id="7510861at2"/>
<proteinExistence type="predicted"/>
<keyword evidence="5" id="KW-1185">Reference proteome</keyword>
<name>A0A6I4STE4_9SPHN</name>
<gene>
    <name evidence="4" type="ORF">GRI89_06890</name>
</gene>
<dbReference type="RefSeq" id="WP_159793507.1">
    <property type="nucleotide sequence ID" value="NZ_WTYM01000033.1"/>
</dbReference>
<evidence type="ECO:0000256" key="2">
    <source>
        <dbReference type="SAM" id="Phobius"/>
    </source>
</evidence>
<keyword evidence="3" id="KW-0732">Signal</keyword>
<feature type="region of interest" description="Disordered" evidence="1">
    <location>
        <begin position="188"/>
        <end position="232"/>
    </location>
</feature>
<evidence type="ECO:0000256" key="1">
    <source>
        <dbReference type="SAM" id="MobiDB-lite"/>
    </source>
</evidence>
<feature type="compositionally biased region" description="Low complexity" evidence="1">
    <location>
        <begin position="197"/>
        <end position="210"/>
    </location>
</feature>
<evidence type="ECO:0008006" key="6">
    <source>
        <dbReference type="Google" id="ProtNLM"/>
    </source>
</evidence>
<feature type="chain" id="PRO_5026158181" description="Secreted protein" evidence="3">
    <location>
        <begin position="27"/>
        <end position="232"/>
    </location>
</feature>
<feature type="region of interest" description="Disordered" evidence="1">
    <location>
        <begin position="78"/>
        <end position="107"/>
    </location>
</feature>
<feature type="signal peptide" evidence="3">
    <location>
        <begin position="1"/>
        <end position="26"/>
    </location>
</feature>
<organism evidence="4 5">
    <name type="scientific">Croceibacterium salegens</name>
    <dbReference type="NCBI Taxonomy" id="1737568"/>
    <lineage>
        <taxon>Bacteria</taxon>
        <taxon>Pseudomonadati</taxon>
        <taxon>Pseudomonadota</taxon>
        <taxon>Alphaproteobacteria</taxon>
        <taxon>Sphingomonadales</taxon>
        <taxon>Erythrobacteraceae</taxon>
        <taxon>Croceibacterium</taxon>
    </lineage>
</organism>
<comment type="caution">
    <text evidence="4">The sequence shown here is derived from an EMBL/GenBank/DDBJ whole genome shotgun (WGS) entry which is preliminary data.</text>
</comment>
<protein>
    <recommendedName>
        <fullName evidence="6">Secreted protein</fullName>
    </recommendedName>
</protein>
<feature type="transmembrane region" description="Helical" evidence="2">
    <location>
        <begin position="60"/>
        <end position="77"/>
    </location>
</feature>
<sequence>MALFRRFHAAAASAAVVSLLATPAAALELPVGGPEIYHEDSANNWGRRYHHRDRVDAGDVLAGVLILGGIAAIAGAASKKDRAERVPPPPPYPQDRQGYRSSYASDGRGLDSAVNMCVGQVERGPDRVDTVDGANRNGEGWTVSGKLAGGQDFTCRIDNEGRLRELDIGGWQGTDAIGPDRQYSDDVYQQARTAQDAAPAFAGTPGTALPGEEDDRPVWTGDDSGAETDTGG</sequence>